<accession>A0ABR4XL41</accession>
<dbReference type="PANTHER" id="PTHR22600:SF57">
    <property type="entry name" value="BETA-N-ACETYLHEXOSAMINIDASE"/>
    <property type="match status" value="1"/>
</dbReference>
<dbReference type="SUPFAM" id="SSF51445">
    <property type="entry name" value="(Trans)glycosidases"/>
    <property type="match status" value="1"/>
</dbReference>
<feature type="domain" description="Glycoside hydrolase family 20 catalytic" evidence="7">
    <location>
        <begin position="151"/>
        <end position="262"/>
    </location>
</feature>
<dbReference type="Gene3D" id="3.20.20.80">
    <property type="entry name" value="Glycosidases"/>
    <property type="match status" value="1"/>
</dbReference>
<dbReference type="PRINTS" id="PR00738">
    <property type="entry name" value="GLHYDRLASE20"/>
</dbReference>
<evidence type="ECO:0000313" key="9">
    <source>
        <dbReference type="EMBL" id="KGN92160.1"/>
    </source>
</evidence>
<dbReference type="SUPFAM" id="SSF55545">
    <property type="entry name" value="beta-N-acetylhexosaminidase-like domain"/>
    <property type="match status" value="1"/>
</dbReference>
<dbReference type="InterPro" id="IPR029018">
    <property type="entry name" value="Hex-like_dom2"/>
</dbReference>
<keyword evidence="4" id="KW-0378">Hydrolase</keyword>
<dbReference type="InterPro" id="IPR025705">
    <property type="entry name" value="Beta_hexosaminidase_sua/sub"/>
</dbReference>
<keyword evidence="6" id="KW-0732">Signal</keyword>
<dbReference type="Pfam" id="PF00728">
    <property type="entry name" value="Glyco_hydro_20"/>
    <property type="match status" value="1"/>
</dbReference>
<evidence type="ECO:0000259" key="8">
    <source>
        <dbReference type="Pfam" id="PF02838"/>
    </source>
</evidence>
<gene>
    <name evidence="9" type="ORF">HQ43_09050</name>
</gene>
<dbReference type="EMBL" id="JQZV01000013">
    <property type="protein sequence ID" value="KGN92160.1"/>
    <property type="molecule type" value="Genomic_DNA"/>
</dbReference>
<proteinExistence type="inferred from homology"/>
<dbReference type="Gene3D" id="3.30.379.10">
    <property type="entry name" value="Chitobiase/beta-hexosaminidase domain 2-like"/>
    <property type="match status" value="1"/>
</dbReference>
<dbReference type="PANTHER" id="PTHR22600">
    <property type="entry name" value="BETA-HEXOSAMINIDASE"/>
    <property type="match status" value="1"/>
</dbReference>
<comment type="similarity">
    <text evidence="2">Belongs to the glycosyl hydrolase 20 family.</text>
</comment>
<reference evidence="9 10" key="1">
    <citation type="submission" date="2014-08" db="EMBL/GenBank/DDBJ databases">
        <title>Porphyromonas canoris strain:OH2762 Genome sequencing.</title>
        <authorList>
            <person name="Wallis C."/>
            <person name="Deusch O."/>
            <person name="O'Flynn C."/>
            <person name="Davis I."/>
            <person name="Jospin G."/>
            <person name="Darling A.E."/>
            <person name="Coil D.A."/>
            <person name="Alexiev A."/>
            <person name="Horsfall A."/>
            <person name="Kirkwood N."/>
            <person name="Harris S."/>
            <person name="Eisen J.A."/>
        </authorList>
    </citation>
    <scope>NUCLEOTIDE SEQUENCE [LARGE SCALE GENOMIC DNA]</scope>
    <source>
        <strain evidence="10">COT-108 OH2762</strain>
    </source>
</reference>
<feature type="domain" description="Beta-hexosaminidase bacterial type N-terminal" evidence="8">
    <location>
        <begin position="30"/>
        <end position="146"/>
    </location>
</feature>
<keyword evidence="10" id="KW-1185">Reference proteome</keyword>
<feature type="signal peptide" evidence="6">
    <location>
        <begin position="1"/>
        <end position="26"/>
    </location>
</feature>
<name>A0ABR4XL41_9PORP</name>
<evidence type="ECO:0000256" key="3">
    <source>
        <dbReference type="ARBA" id="ARBA00012663"/>
    </source>
</evidence>
<dbReference type="InterPro" id="IPR015882">
    <property type="entry name" value="HEX_bac_N"/>
</dbReference>
<dbReference type="Proteomes" id="UP000030101">
    <property type="component" value="Unassembled WGS sequence"/>
</dbReference>
<evidence type="ECO:0000256" key="1">
    <source>
        <dbReference type="ARBA" id="ARBA00001231"/>
    </source>
</evidence>
<comment type="caution">
    <text evidence="9">The sequence shown here is derived from an EMBL/GenBank/DDBJ whole genome shotgun (WGS) entry which is preliminary data.</text>
</comment>
<sequence>MRTIFRLFSFSLIALLAICICTNVYASVHHHLLPKPQSYKEHKGFFTARKVKLISSSQGIPIGTWLSRVGLKIDTDSPHFIQLSLVDSLPSQVTQNEEEAYRLCISEQSITLSALTETGLYRGLQTLAQLWEQYPHRLPACEIIDWPAWRMRGFMHDVGRTYIPMPELKKQIQLLSYFKVNVFHWHLTENQAWRLESKIYPQLNAPEHTTRMPSKYYTLEEAKELVEWCKQHHVLLIPEIDMPGHSAAFERAMGYGMQTEQGKTALKRLLAEAIEVMDVPYIHIGTDEVEFTDPGFVPEMVEYVRSLGRKVISWNPGWNYEPTEIDMTHLWSYRGKAQPGIPAIDSRLHYINHYDLFADIRALYNSTIYNSHNGSPDLAGTILAVWNDRYIADIPTLMAENNFYPTMLAMAERTWLGGGYGYFDKSTNLLFDNSSDIYKEFADFERRLLWHKDRSLSAELIPYVQQSQASWIIVDAFENGGELEKVFPPEEIYLSDRTSTYPPKQLPYYIFEGKRRDSHQFFGSGFYLRHVWGNVICPNVYDNPKEYHTAYAMTWVHSPKKQTVGLLFETQNYSRSESDLPPPKGKWDYRGSKIWINKKEIPAPEWSATHNKRDNEILLGNENIPSRKPIHVELNKGWNHILIKLPVGAFRSPEIRLVKWMFTASFVDITGKQAANLRYHHFNTIKK</sequence>
<dbReference type="EC" id="3.2.1.52" evidence="3"/>
<dbReference type="Pfam" id="PF02838">
    <property type="entry name" value="Glyco_hydro_20b"/>
    <property type="match status" value="1"/>
</dbReference>
<evidence type="ECO:0000259" key="7">
    <source>
        <dbReference type="Pfam" id="PF00728"/>
    </source>
</evidence>
<feature type="chain" id="PRO_5046028837" description="beta-N-acetylhexosaminidase" evidence="6">
    <location>
        <begin position="27"/>
        <end position="687"/>
    </location>
</feature>
<keyword evidence="5" id="KW-0326">Glycosidase</keyword>
<protein>
    <recommendedName>
        <fullName evidence="3">beta-N-acetylhexosaminidase</fullName>
        <ecNumber evidence="3">3.2.1.52</ecNumber>
    </recommendedName>
</protein>
<evidence type="ECO:0000256" key="4">
    <source>
        <dbReference type="ARBA" id="ARBA00022801"/>
    </source>
</evidence>
<organism evidence="9 10">
    <name type="scientific">Porphyromonas canoris</name>
    <dbReference type="NCBI Taxonomy" id="36875"/>
    <lineage>
        <taxon>Bacteria</taxon>
        <taxon>Pseudomonadati</taxon>
        <taxon>Bacteroidota</taxon>
        <taxon>Bacteroidia</taxon>
        <taxon>Bacteroidales</taxon>
        <taxon>Porphyromonadaceae</taxon>
        <taxon>Porphyromonas</taxon>
    </lineage>
</organism>
<evidence type="ECO:0000256" key="6">
    <source>
        <dbReference type="SAM" id="SignalP"/>
    </source>
</evidence>
<evidence type="ECO:0000256" key="5">
    <source>
        <dbReference type="ARBA" id="ARBA00023295"/>
    </source>
</evidence>
<comment type="catalytic activity">
    <reaction evidence="1">
        <text>Hydrolysis of terminal non-reducing N-acetyl-D-hexosamine residues in N-acetyl-beta-D-hexosaminides.</text>
        <dbReference type="EC" id="3.2.1.52"/>
    </reaction>
</comment>
<dbReference type="InterPro" id="IPR017853">
    <property type="entry name" value="GH"/>
</dbReference>
<dbReference type="InterPro" id="IPR015883">
    <property type="entry name" value="Glyco_hydro_20_cat"/>
</dbReference>
<dbReference type="RefSeq" id="WP_036792213.1">
    <property type="nucleotide sequence ID" value="NZ_JQZV01000013.1"/>
</dbReference>
<evidence type="ECO:0000313" key="10">
    <source>
        <dbReference type="Proteomes" id="UP000030101"/>
    </source>
</evidence>
<evidence type="ECO:0000256" key="2">
    <source>
        <dbReference type="ARBA" id="ARBA00006285"/>
    </source>
</evidence>